<evidence type="ECO:0000256" key="1">
    <source>
        <dbReference type="SAM" id="Coils"/>
    </source>
</evidence>
<proteinExistence type="predicted"/>
<reference evidence="2" key="1">
    <citation type="submission" date="2022-12" db="EMBL/GenBank/DDBJ databases">
        <authorList>
            <person name="Wang J."/>
        </authorList>
    </citation>
    <scope>NUCLEOTIDE SEQUENCE</scope>
    <source>
        <strain evidence="2">HY-42-06</strain>
    </source>
</reference>
<dbReference type="RefSeq" id="WP_268050653.1">
    <property type="nucleotide sequence ID" value="NZ_JAPQES010000005.1"/>
</dbReference>
<keyword evidence="3" id="KW-1185">Reference proteome</keyword>
<accession>A0ABT4CRU6</accession>
<keyword evidence="1" id="KW-0175">Coiled coil</keyword>
<gene>
    <name evidence="2" type="ORF">OXH55_14060</name>
</gene>
<evidence type="ECO:0000313" key="3">
    <source>
        <dbReference type="Proteomes" id="UP001079657"/>
    </source>
</evidence>
<sequence>MANYFIVEITDSNLSTLSCFNCYEQRKYDYDELEKKLLGLDEEKEREEDKENNMEEAV</sequence>
<protein>
    <submittedName>
        <fullName evidence="2">Uncharacterized protein</fullName>
    </submittedName>
</protein>
<comment type="caution">
    <text evidence="2">The sequence shown here is derived from an EMBL/GenBank/DDBJ whole genome shotgun (WGS) entry which is preliminary data.</text>
</comment>
<dbReference type="EMBL" id="JAPQES010000005">
    <property type="protein sequence ID" value="MCY6371767.1"/>
    <property type="molecule type" value="Genomic_DNA"/>
</dbReference>
<organism evidence="2 3">
    <name type="scientific">Clostridium ganghwense</name>
    <dbReference type="NCBI Taxonomy" id="312089"/>
    <lineage>
        <taxon>Bacteria</taxon>
        <taxon>Bacillati</taxon>
        <taxon>Bacillota</taxon>
        <taxon>Clostridia</taxon>
        <taxon>Eubacteriales</taxon>
        <taxon>Clostridiaceae</taxon>
        <taxon>Clostridium</taxon>
    </lineage>
</organism>
<dbReference type="Proteomes" id="UP001079657">
    <property type="component" value="Unassembled WGS sequence"/>
</dbReference>
<evidence type="ECO:0000313" key="2">
    <source>
        <dbReference type="EMBL" id="MCY6371767.1"/>
    </source>
</evidence>
<feature type="coiled-coil region" evidence="1">
    <location>
        <begin position="30"/>
        <end position="57"/>
    </location>
</feature>
<name>A0ABT4CRU6_9CLOT</name>